<accession>A0A8H3TSY6</accession>
<evidence type="ECO:0000256" key="2">
    <source>
        <dbReference type="SAM" id="MobiDB-lite"/>
    </source>
</evidence>
<keyword evidence="1" id="KW-0479">Metal-binding</keyword>
<keyword evidence="1" id="KW-0378">Hydrolase</keyword>
<comment type="cofactor">
    <cofactor evidence="1">
        <name>Zn(2+)</name>
        <dbReference type="ChEBI" id="CHEBI:29105"/>
    </cofactor>
</comment>
<keyword evidence="1" id="KW-0224">Dipeptidase</keyword>
<dbReference type="Pfam" id="PF01244">
    <property type="entry name" value="Peptidase_M19"/>
    <property type="match status" value="1"/>
</dbReference>
<keyword evidence="1" id="KW-0482">Metalloprotease</keyword>
<proteinExistence type="inferred from homology"/>
<comment type="similarity">
    <text evidence="1">Belongs to the metallo-dependent hydrolases superfamily. Peptidase M19 family.</text>
</comment>
<gene>
    <name evidence="4" type="ORF">NliqN6_3047</name>
</gene>
<dbReference type="GO" id="GO:0070573">
    <property type="term" value="F:metallodipeptidase activity"/>
    <property type="evidence" value="ECO:0007669"/>
    <property type="project" value="InterPro"/>
</dbReference>
<dbReference type="PANTHER" id="PTHR10443:SF12">
    <property type="entry name" value="DIPEPTIDASE"/>
    <property type="match status" value="1"/>
</dbReference>
<dbReference type="AlphaFoldDB" id="A0A8H3TSY6"/>
<dbReference type="Proteomes" id="UP000620104">
    <property type="component" value="Unassembled WGS sequence"/>
</dbReference>
<dbReference type="InterPro" id="IPR008257">
    <property type="entry name" value="Pept_M19"/>
</dbReference>
<feature type="transmembrane region" description="Helical" evidence="3">
    <location>
        <begin position="25"/>
        <end position="43"/>
    </location>
</feature>
<organism evidence="4 5">
    <name type="scientific">Naganishia liquefaciens</name>
    <dbReference type="NCBI Taxonomy" id="104408"/>
    <lineage>
        <taxon>Eukaryota</taxon>
        <taxon>Fungi</taxon>
        <taxon>Dikarya</taxon>
        <taxon>Basidiomycota</taxon>
        <taxon>Agaricomycotina</taxon>
        <taxon>Tremellomycetes</taxon>
        <taxon>Filobasidiales</taxon>
        <taxon>Filobasidiaceae</taxon>
        <taxon>Naganishia</taxon>
    </lineage>
</organism>
<dbReference type="InterPro" id="IPR032466">
    <property type="entry name" value="Metal_Hydrolase"/>
</dbReference>
<feature type="region of interest" description="Disordered" evidence="2">
    <location>
        <begin position="1"/>
        <end position="20"/>
    </location>
</feature>
<evidence type="ECO:0000313" key="5">
    <source>
        <dbReference type="Proteomes" id="UP000620104"/>
    </source>
</evidence>
<evidence type="ECO:0000313" key="4">
    <source>
        <dbReference type="EMBL" id="GHJ86645.1"/>
    </source>
</evidence>
<dbReference type="EC" id="3.4.13.19" evidence="1"/>
<dbReference type="GO" id="GO:0006508">
    <property type="term" value="P:proteolysis"/>
    <property type="evidence" value="ECO:0007669"/>
    <property type="project" value="UniProtKB-KW"/>
</dbReference>
<keyword evidence="5" id="KW-1185">Reference proteome</keyword>
<keyword evidence="3" id="KW-0812">Transmembrane</keyword>
<dbReference type="Gene3D" id="3.20.20.140">
    <property type="entry name" value="Metal-dependent hydrolases"/>
    <property type="match status" value="1"/>
</dbReference>
<keyword evidence="1" id="KW-0862">Zinc</keyword>
<evidence type="ECO:0000256" key="1">
    <source>
        <dbReference type="RuleBase" id="RU341113"/>
    </source>
</evidence>
<reference evidence="4" key="1">
    <citation type="submission" date="2020-07" db="EMBL/GenBank/DDBJ databases">
        <title>Draft Genome Sequence of a Deep-Sea Yeast, Naganishia (Cryptococcus) liquefaciens strain N6.</title>
        <authorList>
            <person name="Han Y.W."/>
            <person name="Kajitani R."/>
            <person name="Morimoto H."/>
            <person name="Parhat M."/>
            <person name="Tsubouchi H."/>
            <person name="Bakenova O."/>
            <person name="Ogata M."/>
            <person name="Argunhan B."/>
            <person name="Aoki R."/>
            <person name="Kajiwara S."/>
            <person name="Itoh T."/>
            <person name="Iwasaki H."/>
        </authorList>
    </citation>
    <scope>NUCLEOTIDE SEQUENCE</scope>
    <source>
        <strain evidence="4">N6</strain>
    </source>
</reference>
<protein>
    <recommendedName>
        <fullName evidence="1">Dipeptidase</fullName>
        <ecNumber evidence="1">3.4.13.19</ecNumber>
    </recommendedName>
</protein>
<dbReference type="EMBL" id="BLZA01000019">
    <property type="protein sequence ID" value="GHJ86645.1"/>
    <property type="molecule type" value="Genomic_DNA"/>
</dbReference>
<evidence type="ECO:0000256" key="3">
    <source>
        <dbReference type="SAM" id="Phobius"/>
    </source>
</evidence>
<keyword evidence="3" id="KW-1133">Transmembrane helix</keyword>
<dbReference type="CDD" id="cd01301">
    <property type="entry name" value="rDP_like"/>
    <property type="match status" value="1"/>
</dbReference>
<dbReference type="GO" id="GO:0046872">
    <property type="term" value="F:metal ion binding"/>
    <property type="evidence" value="ECO:0007669"/>
    <property type="project" value="UniProtKB-UniRule"/>
</dbReference>
<keyword evidence="3" id="KW-0472">Membrane</keyword>
<dbReference type="PANTHER" id="PTHR10443">
    <property type="entry name" value="MICROSOMAL DIPEPTIDASE"/>
    <property type="match status" value="1"/>
</dbReference>
<sequence length="434" mass="47658">MPTPDESPLLPSSNPNPVRPRTRRATALLALGALIAGCIFVALRGERPFLPKDPVKRAEYYLGVSPVVDGHIDVPELARTVFGNDLDAFDLRKETVGHFDIPRIRKGHLGGLFWSCYVDCKPSGADFLTPTNRVRDTLEQIDIAKLMIARYDDVFEFVTTAQGVRDAVRAGKVASLLGVEGAHQLGNSLGALRQYFDLGVRYMTLTHSCNNAFADSAGIFKPTPPSHHGLSPLGRDLIYEMNRLGMLVDISHVSDETAIQALELTRAPVIWSHSASRHYNNISRNVPDYILKRIGSGKDQVDGVVMVNIYPAFMLPKDKQEEADVTTAADHVEWMAGIMGKKHVGIGSDFDGIETVPRGLEDVSKYPALFAELIRRGGWSQRDLAGLAGENVLRVLEGAERTAAKMKKEGAGPSMAIYEKRTDIRRNGSHHEGL</sequence>
<keyword evidence="1" id="KW-0645">Protease</keyword>
<comment type="caution">
    <text evidence="4">The sequence shown here is derived from an EMBL/GenBank/DDBJ whole genome shotgun (WGS) entry which is preliminary data.</text>
</comment>
<dbReference type="PROSITE" id="PS51365">
    <property type="entry name" value="RENAL_DIPEPTIDASE_2"/>
    <property type="match status" value="1"/>
</dbReference>
<dbReference type="OrthoDB" id="445695at2759"/>
<dbReference type="SUPFAM" id="SSF51556">
    <property type="entry name" value="Metallo-dependent hydrolases"/>
    <property type="match status" value="1"/>
</dbReference>
<name>A0A8H3TSY6_9TREE</name>
<comment type="catalytic activity">
    <reaction evidence="1">
        <text>an L-aminoacyl-L-amino acid + H2O = 2 an L-alpha-amino acid</text>
        <dbReference type="Rhea" id="RHEA:48940"/>
        <dbReference type="ChEBI" id="CHEBI:15377"/>
        <dbReference type="ChEBI" id="CHEBI:59869"/>
        <dbReference type="ChEBI" id="CHEBI:77460"/>
        <dbReference type="EC" id="3.4.13.19"/>
    </reaction>
</comment>